<keyword evidence="9" id="KW-1185">Reference proteome</keyword>
<evidence type="ECO:0000313" key="8">
    <source>
        <dbReference type="EMBL" id="NWV85225.1"/>
    </source>
</evidence>
<dbReference type="GO" id="GO:0016787">
    <property type="term" value="F:hydrolase activity"/>
    <property type="evidence" value="ECO:0007669"/>
    <property type="project" value="UniProtKB-KW"/>
</dbReference>
<keyword evidence="3" id="KW-0540">Nuclease</keyword>
<keyword evidence="1" id="KW-0808">Transferase</keyword>
<protein>
    <submittedName>
        <fullName evidence="8">TF211 protein</fullName>
    </submittedName>
</protein>
<dbReference type="SUPFAM" id="SSF53098">
    <property type="entry name" value="Ribonuclease H-like"/>
    <property type="match status" value="1"/>
</dbReference>
<reference evidence="8 9" key="1">
    <citation type="submission" date="2019-09" db="EMBL/GenBank/DDBJ databases">
        <title>Bird 10,000 Genomes (B10K) Project - Family phase.</title>
        <authorList>
            <person name="Zhang G."/>
        </authorList>
    </citation>
    <scope>NUCLEOTIDE SEQUENCE [LARGE SCALE GENOMIC DNA]</scope>
    <source>
        <strain evidence="8">B10K-DU-029-49</strain>
        <tissue evidence="8">Liver</tissue>
    </source>
</reference>
<accession>A0A7K6IB51</accession>
<sequence length="277" mass="31971">LHSSTHWGTQAICDHLLRTYVCSGAFEIARAITENCMTCLKVNKKVMRKAPLGGRKLARRPFQSIQIDFTELPQIRNYKYLLVIFDRLTHWVEAVLTARATAEAVSKTLLEQIIPRYGIVNTIDSDKGPHFTSKVLQQLVTALGIHWKFHTPWHSQSSGQVERMNQTLKNVLTKLMMETKINWLKCLPLALLRIRTKPRTDIGIYPYEAMFGLPFLTPNALATYEEGEQYTKKYVKEISKNLEQLRKKGFLPQTAPLDFKIRPFTPADWVLIKSWKD</sequence>
<evidence type="ECO:0000256" key="1">
    <source>
        <dbReference type="ARBA" id="ARBA00022679"/>
    </source>
</evidence>
<dbReference type="PANTHER" id="PTHR41694:SF5">
    <property type="entry name" value="RIBONUCLEASE H"/>
    <property type="match status" value="1"/>
</dbReference>
<dbReference type="PROSITE" id="PS50994">
    <property type="entry name" value="INTEGRASE"/>
    <property type="match status" value="1"/>
</dbReference>
<feature type="non-terminal residue" evidence="8">
    <location>
        <position position="277"/>
    </location>
</feature>
<dbReference type="Pfam" id="PF00665">
    <property type="entry name" value="rve"/>
    <property type="match status" value="1"/>
</dbReference>
<keyword evidence="2" id="KW-0548">Nucleotidyltransferase</keyword>
<dbReference type="GO" id="GO:0003676">
    <property type="term" value="F:nucleic acid binding"/>
    <property type="evidence" value="ECO:0007669"/>
    <property type="project" value="InterPro"/>
</dbReference>
<dbReference type="Gene3D" id="1.10.340.70">
    <property type="match status" value="1"/>
</dbReference>
<feature type="non-terminal residue" evidence="8">
    <location>
        <position position="1"/>
    </location>
</feature>
<dbReference type="AlphaFoldDB" id="A0A7K6IB51"/>
<dbReference type="PANTHER" id="PTHR41694">
    <property type="entry name" value="ENDOGENOUS RETROVIRUS GROUP K MEMBER POL PROTEIN"/>
    <property type="match status" value="1"/>
</dbReference>
<keyword evidence="6" id="KW-0695">RNA-directed DNA polymerase</keyword>
<dbReference type="InterPro" id="IPR036397">
    <property type="entry name" value="RNaseH_sf"/>
</dbReference>
<evidence type="ECO:0000256" key="4">
    <source>
        <dbReference type="ARBA" id="ARBA00022759"/>
    </source>
</evidence>
<dbReference type="GO" id="GO:0015074">
    <property type="term" value="P:DNA integration"/>
    <property type="evidence" value="ECO:0007669"/>
    <property type="project" value="InterPro"/>
</dbReference>
<dbReference type="Proteomes" id="UP000521322">
    <property type="component" value="Unassembled WGS sequence"/>
</dbReference>
<keyword evidence="4" id="KW-0255">Endonuclease</keyword>
<proteinExistence type="predicted"/>
<dbReference type="GO" id="GO:0004519">
    <property type="term" value="F:endonuclease activity"/>
    <property type="evidence" value="ECO:0007669"/>
    <property type="project" value="UniProtKB-KW"/>
</dbReference>
<dbReference type="InterPro" id="IPR012337">
    <property type="entry name" value="RNaseH-like_sf"/>
</dbReference>
<evidence type="ECO:0000259" key="7">
    <source>
        <dbReference type="PROSITE" id="PS50994"/>
    </source>
</evidence>
<dbReference type="EMBL" id="VZRN01006183">
    <property type="protein sequence ID" value="NWV85225.1"/>
    <property type="molecule type" value="Genomic_DNA"/>
</dbReference>
<comment type="caution">
    <text evidence="8">The sequence shown here is derived from an EMBL/GenBank/DDBJ whole genome shotgun (WGS) entry which is preliminary data.</text>
</comment>
<gene>
    <name evidence="8" type="primary">Tf211</name>
    <name evidence="8" type="ORF">DASBRO_R16421</name>
</gene>
<evidence type="ECO:0000313" key="9">
    <source>
        <dbReference type="Proteomes" id="UP000521322"/>
    </source>
</evidence>
<dbReference type="InterPro" id="IPR001584">
    <property type="entry name" value="Integrase_cat-core"/>
</dbReference>
<name>A0A7K6IB51_9PASS</name>
<evidence type="ECO:0000256" key="6">
    <source>
        <dbReference type="ARBA" id="ARBA00022918"/>
    </source>
</evidence>
<evidence type="ECO:0000256" key="3">
    <source>
        <dbReference type="ARBA" id="ARBA00022722"/>
    </source>
</evidence>
<dbReference type="Gene3D" id="3.30.420.10">
    <property type="entry name" value="Ribonuclease H-like superfamily/Ribonuclease H"/>
    <property type="match status" value="1"/>
</dbReference>
<organism evidence="8 9">
    <name type="scientific">Dasyornis broadbenti</name>
    <name type="common">rufous bristle-bird</name>
    <dbReference type="NCBI Taxonomy" id="243059"/>
    <lineage>
        <taxon>Eukaryota</taxon>
        <taxon>Metazoa</taxon>
        <taxon>Chordata</taxon>
        <taxon>Craniata</taxon>
        <taxon>Vertebrata</taxon>
        <taxon>Euteleostomi</taxon>
        <taxon>Archelosauria</taxon>
        <taxon>Archosauria</taxon>
        <taxon>Dinosauria</taxon>
        <taxon>Saurischia</taxon>
        <taxon>Theropoda</taxon>
        <taxon>Coelurosauria</taxon>
        <taxon>Aves</taxon>
        <taxon>Neognathae</taxon>
        <taxon>Neoaves</taxon>
        <taxon>Telluraves</taxon>
        <taxon>Australaves</taxon>
        <taxon>Passeriformes</taxon>
        <taxon>Meliphagoidea</taxon>
        <taxon>Dasyornithidae</taxon>
        <taxon>Dasyornis</taxon>
    </lineage>
</organism>
<feature type="domain" description="Integrase catalytic" evidence="7">
    <location>
        <begin position="57"/>
        <end position="214"/>
    </location>
</feature>
<evidence type="ECO:0000256" key="2">
    <source>
        <dbReference type="ARBA" id="ARBA00022695"/>
    </source>
</evidence>
<evidence type="ECO:0000256" key="5">
    <source>
        <dbReference type="ARBA" id="ARBA00022801"/>
    </source>
</evidence>
<dbReference type="GO" id="GO:0003964">
    <property type="term" value="F:RNA-directed DNA polymerase activity"/>
    <property type="evidence" value="ECO:0007669"/>
    <property type="project" value="UniProtKB-KW"/>
</dbReference>
<keyword evidence="5" id="KW-0378">Hydrolase</keyword>